<protein>
    <submittedName>
        <fullName evidence="1">Uncharacterized protein</fullName>
    </submittedName>
</protein>
<dbReference type="AlphaFoldDB" id="A0A5J4SW82"/>
<proteinExistence type="predicted"/>
<evidence type="ECO:0000313" key="2">
    <source>
        <dbReference type="Proteomes" id="UP000324800"/>
    </source>
</evidence>
<dbReference type="Proteomes" id="UP000324800">
    <property type="component" value="Unassembled WGS sequence"/>
</dbReference>
<name>A0A5J4SW82_9EUKA</name>
<comment type="caution">
    <text evidence="1">The sequence shown here is derived from an EMBL/GenBank/DDBJ whole genome shotgun (WGS) entry which is preliminary data.</text>
</comment>
<sequence>MIQRTKMHAGPQFREKASDVLATFVGYLNRVIKKINWLSSAVSAQIYINDKHLGKRFSILEQDLDDNEAIPDSVVVFDKKKNAIYSVDGYTTAVGLGDPEHQHKRNWKKKYYSDVNDLERTALAAKLKKHLIQKAALT</sequence>
<dbReference type="EMBL" id="SNRW01039814">
    <property type="protein sequence ID" value="KAA6349470.1"/>
    <property type="molecule type" value="Genomic_DNA"/>
</dbReference>
<organism evidence="1 2">
    <name type="scientific">Streblomastix strix</name>
    <dbReference type="NCBI Taxonomy" id="222440"/>
    <lineage>
        <taxon>Eukaryota</taxon>
        <taxon>Metamonada</taxon>
        <taxon>Preaxostyla</taxon>
        <taxon>Oxymonadida</taxon>
        <taxon>Streblomastigidae</taxon>
        <taxon>Streblomastix</taxon>
    </lineage>
</organism>
<reference evidence="1 2" key="1">
    <citation type="submission" date="2019-03" db="EMBL/GenBank/DDBJ databases">
        <title>Single cell metagenomics reveals metabolic interactions within the superorganism composed of flagellate Streblomastix strix and complex community of Bacteroidetes bacteria on its surface.</title>
        <authorList>
            <person name="Treitli S.C."/>
            <person name="Kolisko M."/>
            <person name="Husnik F."/>
            <person name="Keeling P."/>
            <person name="Hampl V."/>
        </authorList>
    </citation>
    <scope>NUCLEOTIDE SEQUENCE [LARGE SCALE GENOMIC DNA]</scope>
    <source>
        <strain evidence="1">ST1C</strain>
    </source>
</reference>
<gene>
    <name evidence="1" type="ORF">EZS28_051931</name>
</gene>
<evidence type="ECO:0000313" key="1">
    <source>
        <dbReference type="EMBL" id="KAA6349470.1"/>
    </source>
</evidence>
<accession>A0A5J4SW82</accession>